<comment type="similarity">
    <text evidence="1">Belongs to the universal stress protein A family.</text>
</comment>
<evidence type="ECO:0000256" key="1">
    <source>
        <dbReference type="ARBA" id="ARBA00008791"/>
    </source>
</evidence>
<dbReference type="Gene3D" id="3.40.50.620">
    <property type="entry name" value="HUPs"/>
    <property type="match status" value="2"/>
</dbReference>
<dbReference type="EMBL" id="JAGTAR010000031">
    <property type="protein sequence ID" value="MBR8537410.1"/>
    <property type="molecule type" value="Genomic_DNA"/>
</dbReference>
<reference evidence="3" key="2">
    <citation type="submission" date="2021-04" db="EMBL/GenBank/DDBJ databases">
        <authorList>
            <person name="Zhang T."/>
            <person name="Zhang Y."/>
            <person name="Lu D."/>
            <person name="Zuo D."/>
            <person name="Du Z."/>
        </authorList>
    </citation>
    <scope>NUCLEOTIDE SEQUENCE</scope>
    <source>
        <strain evidence="3">JR1</strain>
    </source>
</reference>
<gene>
    <name evidence="3" type="ORF">KDU71_17715</name>
</gene>
<sequence>MKRILLLTDFSDTARNAAMYALKMFENEKVYFDLLNAYDLEFSGSPYIMQVKEELAEESLKGLKNELSLLHRRFPNARVELASRFGSLLDVVQNEITEFKPELIVMGCRGETALENFLLGSNAYEVVKNINAAILVVPKHAKFKKPDKIVFATDLKDLKVDEVVEPLRDLSHHFHADLMFVNVMEDDYVNRLEAENKIASHFEGLNLSFNFIEGEDVSNGILKFMDDNDADIVTLVRHNESFFERLFHPSVTKKMVLHPEHPMLILHDEA</sequence>
<dbReference type="InterPro" id="IPR006016">
    <property type="entry name" value="UspA"/>
</dbReference>
<evidence type="ECO:0000259" key="2">
    <source>
        <dbReference type="Pfam" id="PF00582"/>
    </source>
</evidence>
<dbReference type="Proteomes" id="UP000679220">
    <property type="component" value="Unassembled WGS sequence"/>
</dbReference>
<dbReference type="PRINTS" id="PR01438">
    <property type="entry name" value="UNVRSLSTRESS"/>
</dbReference>
<accession>A0A941F9Y3</accession>
<dbReference type="CDD" id="cd00293">
    <property type="entry name" value="USP-like"/>
    <property type="match status" value="1"/>
</dbReference>
<feature type="domain" description="UspA" evidence="2">
    <location>
        <begin position="210"/>
        <end position="266"/>
    </location>
</feature>
<evidence type="ECO:0000313" key="4">
    <source>
        <dbReference type="Proteomes" id="UP000679220"/>
    </source>
</evidence>
<keyword evidence="4" id="KW-1185">Reference proteome</keyword>
<protein>
    <submittedName>
        <fullName evidence="3">Universal stress protein</fullName>
    </submittedName>
</protein>
<dbReference type="InterPro" id="IPR006015">
    <property type="entry name" value="Universal_stress_UspA"/>
</dbReference>
<comment type="caution">
    <text evidence="3">The sequence shown here is derived from an EMBL/GenBank/DDBJ whole genome shotgun (WGS) entry which is preliminary data.</text>
</comment>
<reference evidence="3" key="1">
    <citation type="journal article" date="2018" name="Int. J. Syst. Evol. Microbiol.">
        <title>Carboxylicivirga sediminis sp. nov., isolated from coastal sediment.</title>
        <authorList>
            <person name="Wang F.Q."/>
            <person name="Ren L.H."/>
            <person name="Zou R.J."/>
            <person name="Sun Y.Z."/>
            <person name="Liu X.J."/>
            <person name="Jiang F."/>
            <person name="Liu L.J."/>
        </authorList>
    </citation>
    <scope>NUCLEOTIDE SEQUENCE</scope>
    <source>
        <strain evidence="3">JR1</strain>
    </source>
</reference>
<dbReference type="Pfam" id="PF00582">
    <property type="entry name" value="Usp"/>
    <property type="match status" value="2"/>
</dbReference>
<organism evidence="3 4">
    <name type="scientific">Carboxylicivirga sediminis</name>
    <dbReference type="NCBI Taxonomy" id="2006564"/>
    <lineage>
        <taxon>Bacteria</taxon>
        <taxon>Pseudomonadati</taxon>
        <taxon>Bacteroidota</taxon>
        <taxon>Bacteroidia</taxon>
        <taxon>Marinilabiliales</taxon>
        <taxon>Marinilabiliaceae</taxon>
        <taxon>Carboxylicivirga</taxon>
    </lineage>
</organism>
<feature type="domain" description="UspA" evidence="2">
    <location>
        <begin position="1"/>
        <end position="138"/>
    </location>
</feature>
<dbReference type="PANTHER" id="PTHR46268:SF6">
    <property type="entry name" value="UNIVERSAL STRESS PROTEIN UP12"/>
    <property type="match status" value="1"/>
</dbReference>
<dbReference type="InterPro" id="IPR014729">
    <property type="entry name" value="Rossmann-like_a/b/a_fold"/>
</dbReference>
<evidence type="ECO:0000313" key="3">
    <source>
        <dbReference type="EMBL" id="MBR8537410.1"/>
    </source>
</evidence>
<proteinExistence type="inferred from homology"/>
<dbReference type="AlphaFoldDB" id="A0A941F9Y3"/>
<name>A0A941F9Y3_9BACT</name>
<dbReference type="RefSeq" id="WP_212192433.1">
    <property type="nucleotide sequence ID" value="NZ_JAGTAR010000031.1"/>
</dbReference>
<dbReference type="SUPFAM" id="SSF52402">
    <property type="entry name" value="Adenine nucleotide alpha hydrolases-like"/>
    <property type="match status" value="2"/>
</dbReference>
<dbReference type="PANTHER" id="PTHR46268">
    <property type="entry name" value="STRESS RESPONSE PROTEIN NHAX"/>
    <property type="match status" value="1"/>
</dbReference>